<sequence length="93" mass="10425">MPKTSSGAEKRAADAAAVAATDKSKFDQPPQKKHKKDTRLYLDMTVTPLLFEALTELAEIRPDDPVQYLAQYLLDNKHRVLRPNGEDDETGNK</sequence>
<evidence type="ECO:0000256" key="2">
    <source>
        <dbReference type="ARBA" id="ARBA00010849"/>
    </source>
</evidence>
<comment type="similarity">
    <text evidence="2">Belongs to the dpy-30 family.</text>
</comment>
<dbReference type="Pfam" id="PF05186">
    <property type="entry name" value="Dpy-30"/>
    <property type="match status" value="1"/>
</dbReference>
<comment type="subcellular location">
    <subcellularLocation>
        <location evidence="1">Nucleus</location>
    </subcellularLocation>
</comment>
<dbReference type="CDD" id="cd22965">
    <property type="entry name" value="DD_DPY30_SDC1"/>
    <property type="match status" value="1"/>
</dbReference>
<dbReference type="EMBL" id="KQ242318">
    <property type="protein sequence ID" value="KNC79373.1"/>
    <property type="molecule type" value="Genomic_DNA"/>
</dbReference>
<dbReference type="Gene3D" id="1.20.890.10">
    <property type="entry name" value="cAMP-dependent protein kinase regulatory subunit, dimerization-anchoring domain"/>
    <property type="match status" value="1"/>
</dbReference>
<dbReference type="OrthoDB" id="417678at2759"/>
<keyword evidence="3" id="KW-0539">Nucleus</keyword>
<accession>A0A0L0FTX5</accession>
<keyword evidence="6" id="KW-1185">Reference proteome</keyword>
<dbReference type="STRING" id="667725.A0A0L0FTX5"/>
<evidence type="ECO:0000313" key="5">
    <source>
        <dbReference type="EMBL" id="KNC79373.1"/>
    </source>
</evidence>
<proteinExistence type="inferred from homology"/>
<gene>
    <name evidence="5" type="ORF">SARC_08237</name>
</gene>
<evidence type="ECO:0008006" key="7">
    <source>
        <dbReference type="Google" id="ProtNLM"/>
    </source>
</evidence>
<protein>
    <recommendedName>
        <fullName evidence="7">RIIa domain-containing protein</fullName>
    </recommendedName>
</protein>
<evidence type="ECO:0000313" key="6">
    <source>
        <dbReference type="Proteomes" id="UP000054560"/>
    </source>
</evidence>
<dbReference type="AlphaFoldDB" id="A0A0L0FTX5"/>
<dbReference type="GeneID" id="25908741"/>
<evidence type="ECO:0000256" key="4">
    <source>
        <dbReference type="SAM" id="MobiDB-lite"/>
    </source>
</evidence>
<feature type="region of interest" description="Disordered" evidence="4">
    <location>
        <begin position="1"/>
        <end position="36"/>
    </location>
</feature>
<evidence type="ECO:0000256" key="1">
    <source>
        <dbReference type="ARBA" id="ARBA00004123"/>
    </source>
</evidence>
<name>A0A0L0FTX5_9EUKA</name>
<dbReference type="GO" id="GO:0005634">
    <property type="term" value="C:nucleus"/>
    <property type="evidence" value="ECO:0007669"/>
    <property type="project" value="UniProtKB-SubCell"/>
</dbReference>
<evidence type="ECO:0000256" key="3">
    <source>
        <dbReference type="ARBA" id="ARBA00023242"/>
    </source>
</evidence>
<reference evidence="5 6" key="1">
    <citation type="submission" date="2011-02" db="EMBL/GenBank/DDBJ databases">
        <title>The Genome Sequence of Sphaeroforma arctica JP610.</title>
        <authorList>
            <consortium name="The Broad Institute Genome Sequencing Platform"/>
            <person name="Russ C."/>
            <person name="Cuomo C."/>
            <person name="Young S.K."/>
            <person name="Zeng Q."/>
            <person name="Gargeya S."/>
            <person name="Alvarado L."/>
            <person name="Berlin A."/>
            <person name="Chapman S.B."/>
            <person name="Chen Z."/>
            <person name="Freedman E."/>
            <person name="Gellesch M."/>
            <person name="Goldberg J."/>
            <person name="Griggs A."/>
            <person name="Gujja S."/>
            <person name="Heilman E."/>
            <person name="Heiman D."/>
            <person name="Howarth C."/>
            <person name="Mehta T."/>
            <person name="Neiman D."/>
            <person name="Pearson M."/>
            <person name="Roberts A."/>
            <person name="Saif S."/>
            <person name="Shea T."/>
            <person name="Shenoy N."/>
            <person name="Sisk P."/>
            <person name="Stolte C."/>
            <person name="Sykes S."/>
            <person name="White J."/>
            <person name="Yandava C."/>
            <person name="Burger G."/>
            <person name="Gray M.W."/>
            <person name="Holland P.W.H."/>
            <person name="King N."/>
            <person name="Lang F.B.F."/>
            <person name="Roger A.J."/>
            <person name="Ruiz-Trillo I."/>
            <person name="Haas B."/>
            <person name="Nusbaum C."/>
            <person name="Birren B."/>
        </authorList>
    </citation>
    <scope>NUCLEOTIDE SEQUENCE [LARGE SCALE GENOMIC DNA]</scope>
    <source>
        <strain evidence="5 6">JP610</strain>
    </source>
</reference>
<dbReference type="Proteomes" id="UP000054560">
    <property type="component" value="Unassembled WGS sequence"/>
</dbReference>
<organism evidence="5 6">
    <name type="scientific">Sphaeroforma arctica JP610</name>
    <dbReference type="NCBI Taxonomy" id="667725"/>
    <lineage>
        <taxon>Eukaryota</taxon>
        <taxon>Ichthyosporea</taxon>
        <taxon>Ichthyophonida</taxon>
        <taxon>Sphaeroforma</taxon>
    </lineage>
</organism>
<dbReference type="RefSeq" id="XP_014153275.1">
    <property type="nucleotide sequence ID" value="XM_014297800.1"/>
</dbReference>
<dbReference type="InterPro" id="IPR007858">
    <property type="entry name" value="Dpy-30_motif"/>
</dbReference>
<dbReference type="InterPro" id="IPR049629">
    <property type="entry name" value="DPY30_SDC1_DD"/>
</dbReference>